<dbReference type="AlphaFoldDB" id="A0A4C2ACQ8"/>
<keyword evidence="2" id="KW-1185">Reference proteome</keyword>
<dbReference type="Gene3D" id="3.60.10.10">
    <property type="entry name" value="Endonuclease/exonuclease/phosphatase"/>
    <property type="match status" value="1"/>
</dbReference>
<organism evidence="1 2">
    <name type="scientific">Eumeta variegata</name>
    <name type="common">Bagworm moth</name>
    <name type="synonym">Eumeta japonica</name>
    <dbReference type="NCBI Taxonomy" id="151549"/>
    <lineage>
        <taxon>Eukaryota</taxon>
        <taxon>Metazoa</taxon>
        <taxon>Ecdysozoa</taxon>
        <taxon>Arthropoda</taxon>
        <taxon>Hexapoda</taxon>
        <taxon>Insecta</taxon>
        <taxon>Pterygota</taxon>
        <taxon>Neoptera</taxon>
        <taxon>Endopterygota</taxon>
        <taxon>Lepidoptera</taxon>
        <taxon>Glossata</taxon>
        <taxon>Ditrysia</taxon>
        <taxon>Tineoidea</taxon>
        <taxon>Psychidae</taxon>
        <taxon>Oiketicinae</taxon>
        <taxon>Eumeta</taxon>
    </lineage>
</organism>
<sequence length="443" mass="48662">MRGADLRVSKPEKRLPTVVIRDVLRVNTDEDVVRSLRTQNKHITEGLDWDKQRAKVCYRRRARNDLECHPVLEVTPELYQRLMKAGYVYVGLQRRPVWDQSPLVQCSRCLGFGHGKQYCKDVSDKCAHCGGDHMAAKCQTRSAVGGNSSGKSGVLLAAGALDSHARTEPAEGSSTEENTDHVSLRFIQSNLQRSKLATSELFVEADRRKIAVALVQEPYVGSIGEVRRYPGCRVVQKATPRRGPVKAAIIVLDSGVDVEEDQTLIDENVTAAVIVAGSCRIGVVSVYFEGDMPIGPYLDRVRYVCSKLGTDKIILGGDVNAWSVWSVVDVTACGSALLDRVEEWQVVRDVTSSDHNAVTFAVRMGKRSGPRPPTGTRVYNTAKARWSEFAAAMDAALAERALTVEMVESVDSCDRLDGIVEATPNASDKHAKLLSHLETRSVD</sequence>
<dbReference type="InterPro" id="IPR036691">
    <property type="entry name" value="Endo/exonu/phosph_ase_sf"/>
</dbReference>
<gene>
    <name evidence="1" type="ORF">EVAR_9220_1</name>
</gene>
<proteinExistence type="predicted"/>
<reference evidence="1 2" key="1">
    <citation type="journal article" date="2019" name="Commun. Biol.">
        <title>The bagworm genome reveals a unique fibroin gene that provides high tensile strength.</title>
        <authorList>
            <person name="Kono N."/>
            <person name="Nakamura H."/>
            <person name="Ohtoshi R."/>
            <person name="Tomita M."/>
            <person name="Numata K."/>
            <person name="Arakawa K."/>
        </authorList>
    </citation>
    <scope>NUCLEOTIDE SEQUENCE [LARGE SCALE GENOMIC DNA]</scope>
</reference>
<dbReference type="SUPFAM" id="SSF56219">
    <property type="entry name" value="DNase I-like"/>
    <property type="match status" value="1"/>
</dbReference>
<name>A0A4C2ACQ8_EUMVA</name>
<dbReference type="OrthoDB" id="10022108at2759"/>
<accession>A0A4C2ACQ8</accession>
<protein>
    <submittedName>
        <fullName evidence="1">115 kDa protein in type-1 retrotransposable element R1DM</fullName>
    </submittedName>
</protein>
<evidence type="ECO:0000313" key="1">
    <source>
        <dbReference type="EMBL" id="GBP98426.1"/>
    </source>
</evidence>
<evidence type="ECO:0000313" key="2">
    <source>
        <dbReference type="Proteomes" id="UP000299102"/>
    </source>
</evidence>
<comment type="caution">
    <text evidence="1">The sequence shown here is derived from an EMBL/GenBank/DDBJ whole genome shotgun (WGS) entry which is preliminary data.</text>
</comment>
<dbReference type="EMBL" id="BGZK01003143">
    <property type="protein sequence ID" value="GBP98426.1"/>
    <property type="molecule type" value="Genomic_DNA"/>
</dbReference>
<dbReference type="Proteomes" id="UP000299102">
    <property type="component" value="Unassembled WGS sequence"/>
</dbReference>